<feature type="domain" description="Helicase C-terminal" evidence="5">
    <location>
        <begin position="130"/>
        <end position="161"/>
    </location>
</feature>
<accession>X6MAG7</accession>
<dbReference type="GO" id="GO:0005524">
    <property type="term" value="F:ATP binding"/>
    <property type="evidence" value="ECO:0007669"/>
    <property type="project" value="UniProtKB-KW"/>
</dbReference>
<dbReference type="PANTHER" id="PTHR47959:SF1">
    <property type="entry name" value="ATP-DEPENDENT RNA HELICASE DBPA"/>
    <property type="match status" value="1"/>
</dbReference>
<keyword evidence="4" id="KW-0067">ATP-binding</keyword>
<comment type="caution">
    <text evidence="6">The sequence shown here is derived from an EMBL/GenBank/DDBJ whole genome shotgun (WGS) entry which is preliminary data.</text>
</comment>
<dbReference type="Pfam" id="PF00271">
    <property type="entry name" value="Helicase_C"/>
    <property type="match status" value="1"/>
</dbReference>
<evidence type="ECO:0000259" key="5">
    <source>
        <dbReference type="Pfam" id="PF00271"/>
    </source>
</evidence>
<dbReference type="InterPro" id="IPR050079">
    <property type="entry name" value="DEAD_box_RNA_helicase"/>
</dbReference>
<keyword evidence="7" id="KW-1185">Reference proteome</keyword>
<proteinExistence type="predicted"/>
<dbReference type="InterPro" id="IPR027417">
    <property type="entry name" value="P-loop_NTPase"/>
</dbReference>
<dbReference type="OrthoDB" id="1191041at2759"/>
<organism evidence="6 7">
    <name type="scientific">Reticulomyxa filosa</name>
    <dbReference type="NCBI Taxonomy" id="46433"/>
    <lineage>
        <taxon>Eukaryota</taxon>
        <taxon>Sar</taxon>
        <taxon>Rhizaria</taxon>
        <taxon>Retaria</taxon>
        <taxon>Foraminifera</taxon>
        <taxon>Monothalamids</taxon>
        <taxon>Reticulomyxidae</taxon>
        <taxon>Reticulomyxa</taxon>
    </lineage>
</organism>
<name>X6MAG7_RETFI</name>
<dbReference type="GO" id="GO:0003724">
    <property type="term" value="F:RNA helicase activity"/>
    <property type="evidence" value="ECO:0007669"/>
    <property type="project" value="TreeGrafter"/>
</dbReference>
<protein>
    <recommendedName>
        <fullName evidence="5">Helicase C-terminal domain-containing protein</fullName>
    </recommendedName>
</protein>
<gene>
    <name evidence="6" type="ORF">RFI_26383</name>
</gene>
<reference evidence="6 7" key="1">
    <citation type="journal article" date="2013" name="Curr. Biol.">
        <title>The Genome of the Foraminiferan Reticulomyxa filosa.</title>
        <authorList>
            <person name="Glockner G."/>
            <person name="Hulsmann N."/>
            <person name="Schleicher M."/>
            <person name="Noegel A.A."/>
            <person name="Eichinger L."/>
            <person name="Gallinger C."/>
            <person name="Pawlowski J."/>
            <person name="Sierra R."/>
            <person name="Euteneuer U."/>
            <person name="Pillet L."/>
            <person name="Moustafa A."/>
            <person name="Platzer M."/>
            <person name="Groth M."/>
            <person name="Szafranski K."/>
            <person name="Schliwa M."/>
        </authorList>
    </citation>
    <scope>NUCLEOTIDE SEQUENCE [LARGE SCALE GENOMIC DNA]</scope>
</reference>
<sequence length="164" mass="18643">MYALLKLGIIECKSIIFLHSIDLNFFKKIAISSVMVIFVDKYLLTTDAIDEHDDISLTQEEEKENVGEEYDINETDDTLLKEIEKETKALADMHLTIKTGADVDNPSTKSKTAHDHTINMASNNEVMPHRGIDFRGVTAVINFSCPLTLKKYIHRIGRTARQFQ</sequence>
<keyword evidence="2" id="KW-0378">Hydrolase</keyword>
<keyword evidence="1" id="KW-0547">Nucleotide-binding</keyword>
<dbReference type="InterPro" id="IPR001650">
    <property type="entry name" value="Helicase_C-like"/>
</dbReference>
<dbReference type="AlphaFoldDB" id="X6MAG7"/>
<evidence type="ECO:0000256" key="2">
    <source>
        <dbReference type="ARBA" id="ARBA00022801"/>
    </source>
</evidence>
<evidence type="ECO:0000256" key="4">
    <source>
        <dbReference type="ARBA" id="ARBA00022840"/>
    </source>
</evidence>
<dbReference type="EMBL" id="ASPP01022897">
    <property type="protein sequence ID" value="ETO10993.1"/>
    <property type="molecule type" value="Genomic_DNA"/>
</dbReference>
<evidence type="ECO:0000256" key="1">
    <source>
        <dbReference type="ARBA" id="ARBA00022741"/>
    </source>
</evidence>
<dbReference type="PANTHER" id="PTHR47959">
    <property type="entry name" value="ATP-DEPENDENT RNA HELICASE RHLE-RELATED"/>
    <property type="match status" value="1"/>
</dbReference>
<dbReference type="Proteomes" id="UP000023152">
    <property type="component" value="Unassembled WGS sequence"/>
</dbReference>
<dbReference type="SUPFAM" id="SSF52540">
    <property type="entry name" value="P-loop containing nucleoside triphosphate hydrolases"/>
    <property type="match status" value="1"/>
</dbReference>
<evidence type="ECO:0000256" key="3">
    <source>
        <dbReference type="ARBA" id="ARBA00022806"/>
    </source>
</evidence>
<dbReference type="GO" id="GO:0016787">
    <property type="term" value="F:hydrolase activity"/>
    <property type="evidence" value="ECO:0007669"/>
    <property type="project" value="UniProtKB-KW"/>
</dbReference>
<keyword evidence="3" id="KW-0347">Helicase</keyword>
<dbReference type="Gene3D" id="3.40.50.300">
    <property type="entry name" value="P-loop containing nucleotide triphosphate hydrolases"/>
    <property type="match status" value="1"/>
</dbReference>
<evidence type="ECO:0000313" key="6">
    <source>
        <dbReference type="EMBL" id="ETO10993.1"/>
    </source>
</evidence>
<dbReference type="GO" id="GO:0005829">
    <property type="term" value="C:cytosol"/>
    <property type="evidence" value="ECO:0007669"/>
    <property type="project" value="TreeGrafter"/>
</dbReference>
<evidence type="ECO:0000313" key="7">
    <source>
        <dbReference type="Proteomes" id="UP000023152"/>
    </source>
</evidence>